<keyword evidence="5" id="KW-1185">Reference proteome</keyword>
<dbReference type="AlphaFoldDB" id="A0A235CP69"/>
<dbReference type="RefSeq" id="WP_094276810.1">
    <property type="nucleotide sequence ID" value="NZ_JAJGNK010000014.1"/>
</dbReference>
<dbReference type="InterPro" id="IPR011051">
    <property type="entry name" value="RmlC_Cupin_sf"/>
</dbReference>
<evidence type="ECO:0000313" key="4">
    <source>
        <dbReference type="Proteomes" id="UP000243640"/>
    </source>
</evidence>
<dbReference type="EMBL" id="NQJF01000001">
    <property type="protein sequence ID" value="OYD26368.1"/>
    <property type="molecule type" value="Genomic_DNA"/>
</dbReference>
<evidence type="ECO:0000313" key="5">
    <source>
        <dbReference type="Proteomes" id="UP000295058"/>
    </source>
</evidence>
<dbReference type="Gene3D" id="2.60.120.10">
    <property type="entry name" value="Jelly Rolls"/>
    <property type="match status" value="1"/>
</dbReference>
<organism evidence="2 4">
    <name type="scientific">Oceanimonas baumannii</name>
    <dbReference type="NCBI Taxonomy" id="129578"/>
    <lineage>
        <taxon>Bacteria</taxon>
        <taxon>Pseudomonadati</taxon>
        <taxon>Pseudomonadota</taxon>
        <taxon>Gammaproteobacteria</taxon>
        <taxon>Aeromonadales</taxon>
        <taxon>Aeromonadaceae</taxon>
        <taxon>Oceanimonas</taxon>
    </lineage>
</organism>
<dbReference type="Pfam" id="PF07883">
    <property type="entry name" value="Cupin_2"/>
    <property type="match status" value="1"/>
</dbReference>
<accession>A0A235CP69</accession>
<dbReference type="InterPro" id="IPR013096">
    <property type="entry name" value="Cupin_2"/>
</dbReference>
<name>A0A235CP69_9GAMM</name>
<evidence type="ECO:0000259" key="1">
    <source>
        <dbReference type="Pfam" id="PF07883"/>
    </source>
</evidence>
<sequence>MSERPVLQITQQIDNERTCVNHLLFPAGGESQWHRHERDYVIVPMQNCVLHIDTGEGPRAVEMRAGECYYRPVGVEHNVLNNSDEDIVLIEVEMK</sequence>
<reference evidence="3 5" key="2">
    <citation type="submission" date="2019-03" db="EMBL/GenBank/DDBJ databases">
        <title>Genomic Encyclopedia of Archaeal and Bacterial Type Strains, Phase II (KMG-II): from individual species to whole genera.</title>
        <authorList>
            <person name="Goeker M."/>
        </authorList>
    </citation>
    <scope>NUCLEOTIDE SEQUENCE [LARGE SCALE GENOMIC DNA]</scope>
    <source>
        <strain evidence="3 5">DSM 15594</strain>
    </source>
</reference>
<dbReference type="EMBL" id="SODO01000001">
    <property type="protein sequence ID" value="TDW61971.1"/>
    <property type="molecule type" value="Genomic_DNA"/>
</dbReference>
<protein>
    <submittedName>
        <fullName evidence="3">Mannose-6-phosphate isomerase-like protein (Cupin superfamily)</fullName>
    </submittedName>
</protein>
<feature type="domain" description="Cupin type-2" evidence="1">
    <location>
        <begin position="24"/>
        <end position="92"/>
    </location>
</feature>
<dbReference type="SUPFAM" id="SSF51182">
    <property type="entry name" value="RmlC-like cupins"/>
    <property type="match status" value="1"/>
</dbReference>
<evidence type="ECO:0000313" key="2">
    <source>
        <dbReference type="EMBL" id="OYD26368.1"/>
    </source>
</evidence>
<evidence type="ECO:0000313" key="3">
    <source>
        <dbReference type="EMBL" id="TDW61971.1"/>
    </source>
</evidence>
<dbReference type="InterPro" id="IPR014710">
    <property type="entry name" value="RmlC-like_jellyroll"/>
</dbReference>
<gene>
    <name evidence="2" type="ORF">B6S09_01975</name>
    <name evidence="3" type="ORF">LY04_00016</name>
</gene>
<reference evidence="2 4" key="1">
    <citation type="submission" date="2017-08" db="EMBL/GenBank/DDBJ databases">
        <title>Draft Genome Sequence of the Marine Bacterium Oceanimonas baumannii ATCC 700832.</title>
        <authorList>
            <person name="Mcclelland W.D."/>
            <person name="Brennan M.A."/>
            <person name="Trachtenberg A.M."/>
            <person name="Maclea K.S."/>
        </authorList>
    </citation>
    <scope>NUCLEOTIDE SEQUENCE [LARGE SCALE GENOMIC DNA]</scope>
    <source>
        <strain evidence="2 4">ATCC 700832</strain>
    </source>
</reference>
<comment type="caution">
    <text evidence="2">The sequence shown here is derived from an EMBL/GenBank/DDBJ whole genome shotgun (WGS) entry which is preliminary data.</text>
</comment>
<dbReference type="Proteomes" id="UP000243640">
    <property type="component" value="Unassembled WGS sequence"/>
</dbReference>
<dbReference type="OrthoDB" id="9800684at2"/>
<proteinExistence type="predicted"/>
<dbReference type="Proteomes" id="UP000295058">
    <property type="component" value="Unassembled WGS sequence"/>
</dbReference>